<proteinExistence type="predicted"/>
<dbReference type="AlphaFoldDB" id="A0A437NVE3"/>
<organism evidence="1 2">
    <name type="scientific">Methylobacterium oryzihabitans</name>
    <dbReference type="NCBI Taxonomy" id="2499852"/>
    <lineage>
        <taxon>Bacteria</taxon>
        <taxon>Pseudomonadati</taxon>
        <taxon>Pseudomonadota</taxon>
        <taxon>Alphaproteobacteria</taxon>
        <taxon>Hyphomicrobiales</taxon>
        <taxon>Methylobacteriaceae</taxon>
        <taxon>Methylobacterium</taxon>
    </lineage>
</organism>
<dbReference type="EMBL" id="SACP01000038">
    <property type="protein sequence ID" value="RVU13981.1"/>
    <property type="molecule type" value="Genomic_DNA"/>
</dbReference>
<reference evidence="1 2" key="1">
    <citation type="submission" date="2019-01" db="EMBL/GenBank/DDBJ databases">
        <authorList>
            <person name="Chen W.-M."/>
        </authorList>
    </citation>
    <scope>NUCLEOTIDE SEQUENCE [LARGE SCALE GENOMIC DNA]</scope>
    <source>
        <strain evidence="1 2">TER-1</strain>
    </source>
</reference>
<evidence type="ECO:0000313" key="2">
    <source>
        <dbReference type="Proteomes" id="UP000286997"/>
    </source>
</evidence>
<name>A0A437NVE3_9HYPH</name>
<comment type="caution">
    <text evidence="1">The sequence shown here is derived from an EMBL/GenBank/DDBJ whole genome shotgun (WGS) entry which is preliminary data.</text>
</comment>
<sequence>MAVEHLLFTTIRFVAERHPELLDVLERSVDRLGDPADDATQDNEAVRDIARRFVASLRAETRS</sequence>
<keyword evidence="2" id="KW-1185">Reference proteome</keyword>
<evidence type="ECO:0000313" key="1">
    <source>
        <dbReference type="EMBL" id="RVU13981.1"/>
    </source>
</evidence>
<dbReference type="Proteomes" id="UP000286997">
    <property type="component" value="Unassembled WGS sequence"/>
</dbReference>
<dbReference type="OrthoDB" id="8001034at2"/>
<accession>A0A437NVE3</accession>
<gene>
    <name evidence="1" type="ORF">EOE48_25225</name>
</gene>
<protein>
    <submittedName>
        <fullName evidence="1">Uncharacterized protein</fullName>
    </submittedName>
</protein>